<evidence type="ECO:0000256" key="2">
    <source>
        <dbReference type="SAM" id="MobiDB-lite"/>
    </source>
</evidence>
<dbReference type="SUPFAM" id="SSF49764">
    <property type="entry name" value="HSP20-like chaperones"/>
    <property type="match status" value="1"/>
</dbReference>
<dbReference type="FunFam" id="2.60.40.790:FF:000013">
    <property type="entry name" value="Very-long-chain (3R)-3-hydroxyacyl-CoA dehydratase"/>
    <property type="match status" value="1"/>
</dbReference>
<name>A0AAN6LVV3_9PLEO</name>
<dbReference type="Pfam" id="PF04969">
    <property type="entry name" value="CS"/>
    <property type="match status" value="1"/>
</dbReference>
<dbReference type="EMBL" id="WVTA01000010">
    <property type="protein sequence ID" value="KAK3204028.1"/>
    <property type="molecule type" value="Genomic_DNA"/>
</dbReference>
<dbReference type="GO" id="GO:0005634">
    <property type="term" value="C:nucleus"/>
    <property type="evidence" value="ECO:0007669"/>
    <property type="project" value="TreeGrafter"/>
</dbReference>
<feature type="compositionally biased region" description="Basic and acidic residues" evidence="2">
    <location>
        <begin position="191"/>
        <end position="207"/>
    </location>
</feature>
<evidence type="ECO:0000259" key="3">
    <source>
        <dbReference type="PROSITE" id="PS51203"/>
    </source>
</evidence>
<comment type="caution">
    <text evidence="4">The sequence shown here is derived from an EMBL/GenBank/DDBJ whole genome shotgun (WGS) entry which is preliminary data.</text>
</comment>
<evidence type="ECO:0000313" key="4">
    <source>
        <dbReference type="EMBL" id="KAK3204028.1"/>
    </source>
</evidence>
<feature type="domain" description="CS" evidence="3">
    <location>
        <begin position="3"/>
        <end position="102"/>
    </location>
</feature>
<dbReference type="InterPro" id="IPR007052">
    <property type="entry name" value="CS_dom"/>
</dbReference>
<dbReference type="AlphaFoldDB" id="A0AAN6LVV3"/>
<dbReference type="InterPro" id="IPR045250">
    <property type="entry name" value="p23-like"/>
</dbReference>
<feature type="compositionally biased region" description="Gly residues" evidence="2">
    <location>
        <begin position="140"/>
        <end position="150"/>
    </location>
</feature>
<dbReference type="Gene3D" id="2.60.40.790">
    <property type="match status" value="1"/>
</dbReference>
<comment type="similarity">
    <text evidence="1">Belongs to the p23/wos2 family.</text>
</comment>
<organism evidence="4 5">
    <name type="scientific">Pseudopithomyces chartarum</name>
    <dbReference type="NCBI Taxonomy" id="1892770"/>
    <lineage>
        <taxon>Eukaryota</taxon>
        <taxon>Fungi</taxon>
        <taxon>Dikarya</taxon>
        <taxon>Ascomycota</taxon>
        <taxon>Pezizomycotina</taxon>
        <taxon>Dothideomycetes</taxon>
        <taxon>Pleosporomycetidae</taxon>
        <taxon>Pleosporales</taxon>
        <taxon>Massarineae</taxon>
        <taxon>Didymosphaeriaceae</taxon>
        <taxon>Pseudopithomyces</taxon>
    </lineage>
</organism>
<evidence type="ECO:0000313" key="5">
    <source>
        <dbReference type="Proteomes" id="UP001280581"/>
    </source>
</evidence>
<dbReference type="InterPro" id="IPR008978">
    <property type="entry name" value="HSP20-like_chaperone"/>
</dbReference>
<sequence length="207" mass="22941">MSTITPEVTWAQRSSTSEPEKNYIFLTIVATDVPEAEKELDLQPTKLTFKGTSTSKKVTYALELEFYAEIDPKESKIHHTGRDIELVLRKKELKEEFWPRLLKDSKKVHFLKTNFDKWVDEDEQDEAPDDEDYMSKMNPMGGGGEGGFGGIDFSKLGAAQGAGGLPGMEGLEGEGESSDDEDDDDMPALESDDKAEPATGKKIEEVA</sequence>
<feature type="compositionally biased region" description="Acidic residues" evidence="2">
    <location>
        <begin position="171"/>
        <end position="187"/>
    </location>
</feature>
<accession>A0AAN6LVV3</accession>
<proteinExistence type="inferred from homology"/>
<dbReference type="GO" id="GO:0006457">
    <property type="term" value="P:protein folding"/>
    <property type="evidence" value="ECO:0007669"/>
    <property type="project" value="TreeGrafter"/>
</dbReference>
<keyword evidence="5" id="KW-1185">Reference proteome</keyword>
<dbReference type="Proteomes" id="UP001280581">
    <property type="component" value="Unassembled WGS sequence"/>
</dbReference>
<dbReference type="GO" id="GO:0051087">
    <property type="term" value="F:protein-folding chaperone binding"/>
    <property type="evidence" value="ECO:0007669"/>
    <property type="project" value="TreeGrafter"/>
</dbReference>
<reference evidence="4 5" key="1">
    <citation type="submission" date="2021-02" db="EMBL/GenBank/DDBJ databases">
        <title>Genome assembly of Pseudopithomyces chartarum.</title>
        <authorList>
            <person name="Jauregui R."/>
            <person name="Singh J."/>
            <person name="Voisey C."/>
        </authorList>
    </citation>
    <scope>NUCLEOTIDE SEQUENCE [LARGE SCALE GENOMIC DNA]</scope>
    <source>
        <strain evidence="4 5">AGR01</strain>
    </source>
</reference>
<dbReference type="PANTHER" id="PTHR22932:SF1">
    <property type="entry name" value="CO-CHAPERONE PROTEIN DAF-41"/>
    <property type="match status" value="1"/>
</dbReference>
<dbReference type="GO" id="GO:0051131">
    <property type="term" value="P:chaperone-mediated protein complex assembly"/>
    <property type="evidence" value="ECO:0007669"/>
    <property type="project" value="TreeGrafter"/>
</dbReference>
<protein>
    <recommendedName>
        <fullName evidence="3">CS domain-containing protein</fullName>
    </recommendedName>
</protein>
<dbReference type="PROSITE" id="PS51203">
    <property type="entry name" value="CS"/>
    <property type="match status" value="1"/>
</dbReference>
<dbReference type="CDD" id="cd06465">
    <property type="entry name" value="p23_hB-ind1_like"/>
    <property type="match status" value="1"/>
</dbReference>
<evidence type="ECO:0000256" key="1">
    <source>
        <dbReference type="ARBA" id="ARBA00025733"/>
    </source>
</evidence>
<gene>
    <name evidence="4" type="ORF">GRF29_106g1446660</name>
</gene>
<dbReference type="GO" id="GO:0005829">
    <property type="term" value="C:cytosol"/>
    <property type="evidence" value="ECO:0007669"/>
    <property type="project" value="TreeGrafter"/>
</dbReference>
<dbReference type="PANTHER" id="PTHR22932">
    <property type="entry name" value="TELOMERASE-BINDING PROTEIN P23 HSP90 CO-CHAPERONE"/>
    <property type="match status" value="1"/>
</dbReference>
<dbReference type="GO" id="GO:0051879">
    <property type="term" value="F:Hsp90 protein binding"/>
    <property type="evidence" value="ECO:0007669"/>
    <property type="project" value="InterPro"/>
</dbReference>
<feature type="compositionally biased region" description="Acidic residues" evidence="2">
    <location>
        <begin position="120"/>
        <end position="132"/>
    </location>
</feature>
<feature type="region of interest" description="Disordered" evidence="2">
    <location>
        <begin position="120"/>
        <end position="207"/>
    </location>
</feature>